<feature type="region of interest" description="Disordered" evidence="1">
    <location>
        <begin position="169"/>
        <end position="196"/>
    </location>
</feature>
<dbReference type="SUPFAM" id="SSF47769">
    <property type="entry name" value="SAM/Pointed domain"/>
    <property type="match status" value="1"/>
</dbReference>
<feature type="compositionally biased region" description="Low complexity" evidence="1">
    <location>
        <begin position="239"/>
        <end position="272"/>
    </location>
</feature>
<dbReference type="InterPro" id="IPR013761">
    <property type="entry name" value="SAM/pointed_sf"/>
</dbReference>
<dbReference type="PANTHER" id="PTHR12247:SF104">
    <property type="entry name" value="POLYCOMB PROTEIN SFMBT"/>
    <property type="match status" value="1"/>
</dbReference>
<dbReference type="GeneID" id="110975872"/>
<dbReference type="GO" id="GO:0042393">
    <property type="term" value="F:histone binding"/>
    <property type="evidence" value="ECO:0007669"/>
    <property type="project" value="TreeGrafter"/>
</dbReference>
<evidence type="ECO:0000313" key="4">
    <source>
        <dbReference type="RefSeq" id="XP_022084416.1"/>
    </source>
</evidence>
<dbReference type="GO" id="GO:0045892">
    <property type="term" value="P:negative regulation of DNA-templated transcription"/>
    <property type="evidence" value="ECO:0007669"/>
    <property type="project" value="TreeGrafter"/>
</dbReference>
<dbReference type="Proteomes" id="UP000694845">
    <property type="component" value="Unplaced"/>
</dbReference>
<feature type="region of interest" description="Disordered" evidence="1">
    <location>
        <begin position="1"/>
        <end position="77"/>
    </location>
</feature>
<dbReference type="InterPro" id="IPR001660">
    <property type="entry name" value="SAM"/>
</dbReference>
<keyword evidence="3" id="KW-1185">Reference proteome</keyword>
<evidence type="ECO:0000256" key="1">
    <source>
        <dbReference type="SAM" id="MobiDB-lite"/>
    </source>
</evidence>
<proteinExistence type="predicted"/>
<feature type="compositionally biased region" description="Polar residues" evidence="1">
    <location>
        <begin position="1"/>
        <end position="22"/>
    </location>
</feature>
<dbReference type="PANTHER" id="PTHR12247">
    <property type="entry name" value="POLYCOMB GROUP PROTEIN"/>
    <property type="match status" value="1"/>
</dbReference>
<dbReference type="AlphaFoldDB" id="A0A8B7XX80"/>
<reference evidence="4" key="1">
    <citation type="submission" date="2025-08" db="UniProtKB">
        <authorList>
            <consortium name="RefSeq"/>
        </authorList>
    </citation>
    <scope>IDENTIFICATION</scope>
</reference>
<feature type="region of interest" description="Disordered" evidence="1">
    <location>
        <begin position="91"/>
        <end position="129"/>
    </location>
</feature>
<accession>A0A8B7XX80</accession>
<dbReference type="Pfam" id="PF00536">
    <property type="entry name" value="SAM_1"/>
    <property type="match status" value="1"/>
</dbReference>
<dbReference type="SMART" id="SM00454">
    <property type="entry name" value="SAM"/>
    <property type="match status" value="1"/>
</dbReference>
<dbReference type="KEGG" id="aplc:110975872"/>
<dbReference type="InterPro" id="IPR050548">
    <property type="entry name" value="PcG_chromatin_remod_factors"/>
</dbReference>
<evidence type="ECO:0000313" key="3">
    <source>
        <dbReference type="Proteomes" id="UP000694845"/>
    </source>
</evidence>
<dbReference type="Gene3D" id="1.10.150.50">
    <property type="entry name" value="Transcription Factor, Ets-1"/>
    <property type="match status" value="1"/>
</dbReference>
<dbReference type="RefSeq" id="XP_022084416.1">
    <property type="nucleotide sequence ID" value="XM_022228724.1"/>
</dbReference>
<gene>
    <name evidence="4" type="primary">LOC110975872</name>
</gene>
<dbReference type="GO" id="GO:0003682">
    <property type="term" value="F:chromatin binding"/>
    <property type="evidence" value="ECO:0007669"/>
    <property type="project" value="TreeGrafter"/>
</dbReference>
<feature type="region of interest" description="Disordered" evidence="1">
    <location>
        <begin position="239"/>
        <end position="296"/>
    </location>
</feature>
<feature type="compositionally biased region" description="Polar residues" evidence="1">
    <location>
        <begin position="185"/>
        <end position="196"/>
    </location>
</feature>
<dbReference type="OrthoDB" id="5800688at2759"/>
<organism evidence="3 4">
    <name type="scientific">Acanthaster planci</name>
    <name type="common">Crown-of-thorns starfish</name>
    <dbReference type="NCBI Taxonomy" id="133434"/>
    <lineage>
        <taxon>Eukaryota</taxon>
        <taxon>Metazoa</taxon>
        <taxon>Echinodermata</taxon>
        <taxon>Eleutherozoa</taxon>
        <taxon>Asterozoa</taxon>
        <taxon>Asteroidea</taxon>
        <taxon>Valvatacea</taxon>
        <taxon>Valvatida</taxon>
        <taxon>Acanthasteridae</taxon>
        <taxon>Acanthaster</taxon>
    </lineage>
</organism>
<dbReference type="GO" id="GO:0005634">
    <property type="term" value="C:nucleus"/>
    <property type="evidence" value="ECO:0007669"/>
    <property type="project" value="TreeGrafter"/>
</dbReference>
<feature type="compositionally biased region" description="Low complexity" evidence="1">
    <location>
        <begin position="284"/>
        <end position="295"/>
    </location>
</feature>
<protein>
    <recommendedName>
        <fullName evidence="2">SAM domain-containing protein</fullName>
    </recommendedName>
</protein>
<feature type="compositionally biased region" description="Polar residues" evidence="1">
    <location>
        <begin position="91"/>
        <end position="100"/>
    </location>
</feature>
<evidence type="ECO:0000259" key="2">
    <source>
        <dbReference type="SMART" id="SM00454"/>
    </source>
</evidence>
<sequence>MTSSQFLPRGTPQTVPSPQEQAPSMLPPGYPLHVANPHALPVLSGNARPKQDPRVTQTVPKQALLTGAPPGAPSIMHRLPPLETILKSLTSASNPISPTPGSDAVMSSPRGIQPASLRPNRPRLVRPHSFPDASVFTSVSMPVQSPSGNFPSPTSPSFPYSPASLLTSLPKSLPDPSPAPAINLSPKTKTQSSSVSNFPALTRSASTYSALHKQAAPSFPPSPSNSQASCTANFKLSSFQATPGSSSSPSTKPGGTSVPSSPSSPRSTLGGSKSNPPTPRSKATTPSTPTESGPGCIVEEFTFQRMVRPEIGIMNPWMWGIREVIQFLIDAGERGCVETFSKQNIDGRKFMSLTKDQIAKLTGMKVAPSLKIYQQIVRLRSLFPTPD</sequence>
<name>A0A8B7XX80_ACAPL</name>
<feature type="domain" description="SAM" evidence="2">
    <location>
        <begin position="316"/>
        <end position="382"/>
    </location>
</feature>